<protein>
    <recommendedName>
        <fullName evidence="1">Methyltransferase type 11 domain-containing protein</fullName>
    </recommendedName>
</protein>
<accession>X1BZU2</accession>
<dbReference type="CDD" id="cd02440">
    <property type="entry name" value="AdoMet_MTases"/>
    <property type="match status" value="1"/>
</dbReference>
<dbReference type="InterPro" id="IPR029063">
    <property type="entry name" value="SAM-dependent_MTases_sf"/>
</dbReference>
<dbReference type="PANTHER" id="PTHR43591">
    <property type="entry name" value="METHYLTRANSFERASE"/>
    <property type="match status" value="1"/>
</dbReference>
<dbReference type="Pfam" id="PF08241">
    <property type="entry name" value="Methyltransf_11"/>
    <property type="match status" value="1"/>
</dbReference>
<gene>
    <name evidence="2" type="ORF">S01H4_43639</name>
</gene>
<dbReference type="AlphaFoldDB" id="X1BZU2"/>
<name>X1BZU2_9ZZZZ</name>
<feature type="domain" description="Methyltransferase type 11" evidence="1">
    <location>
        <begin position="50"/>
        <end position="143"/>
    </location>
</feature>
<dbReference type="GO" id="GO:0008757">
    <property type="term" value="F:S-adenosylmethionine-dependent methyltransferase activity"/>
    <property type="evidence" value="ECO:0007669"/>
    <property type="project" value="InterPro"/>
</dbReference>
<evidence type="ECO:0000313" key="2">
    <source>
        <dbReference type="EMBL" id="GAH00497.1"/>
    </source>
</evidence>
<dbReference type="EMBL" id="BART01024092">
    <property type="protein sequence ID" value="GAH00497.1"/>
    <property type="molecule type" value="Genomic_DNA"/>
</dbReference>
<dbReference type="InterPro" id="IPR013216">
    <property type="entry name" value="Methyltransf_11"/>
</dbReference>
<organism evidence="2">
    <name type="scientific">marine sediment metagenome</name>
    <dbReference type="NCBI Taxonomy" id="412755"/>
    <lineage>
        <taxon>unclassified sequences</taxon>
        <taxon>metagenomes</taxon>
        <taxon>ecological metagenomes</taxon>
    </lineage>
</organism>
<dbReference type="Gene3D" id="3.40.50.150">
    <property type="entry name" value="Vaccinia Virus protein VP39"/>
    <property type="match status" value="1"/>
</dbReference>
<evidence type="ECO:0000259" key="1">
    <source>
        <dbReference type="Pfam" id="PF08241"/>
    </source>
</evidence>
<dbReference type="SUPFAM" id="SSF53335">
    <property type="entry name" value="S-adenosyl-L-methionine-dependent methyltransferases"/>
    <property type="match status" value="1"/>
</dbReference>
<sequence length="246" mass="28422">MDDKKVGEYWDENAENWTKLSRMGYDRCRNLINTPAFFKMLPKVSSLIGLDIGCGEGYNTRIAAKKGGKMIAIDISETFIKYAKETEEHEHLGIKYQLANAVDLPFPDEHFHFIMATMSFMDIADHEKALAETFRVLKPNGFFQFSISHPIAHSSVWEWVRDENSKIRSSDGTLQTRKRGFIVKDYFKKVNGEISEWIFGAAPTELTENMKKFRIPRFNHTLSGWLNLLIKIGYILEEFCEPYASD</sequence>
<proteinExistence type="predicted"/>
<reference evidence="2" key="1">
    <citation type="journal article" date="2014" name="Front. Microbiol.">
        <title>High frequency of phylogenetically diverse reductive dehalogenase-homologous genes in deep subseafloor sedimentary metagenomes.</title>
        <authorList>
            <person name="Kawai M."/>
            <person name="Futagami T."/>
            <person name="Toyoda A."/>
            <person name="Takaki Y."/>
            <person name="Nishi S."/>
            <person name="Hori S."/>
            <person name="Arai W."/>
            <person name="Tsubouchi T."/>
            <person name="Morono Y."/>
            <person name="Uchiyama I."/>
            <person name="Ito T."/>
            <person name="Fujiyama A."/>
            <person name="Inagaki F."/>
            <person name="Takami H."/>
        </authorList>
    </citation>
    <scope>NUCLEOTIDE SEQUENCE</scope>
    <source>
        <strain evidence="2">Expedition CK06-06</strain>
    </source>
</reference>
<comment type="caution">
    <text evidence="2">The sequence shown here is derived from an EMBL/GenBank/DDBJ whole genome shotgun (WGS) entry which is preliminary data.</text>
</comment>
<feature type="non-terminal residue" evidence="2">
    <location>
        <position position="246"/>
    </location>
</feature>